<dbReference type="InterPro" id="IPR011712">
    <property type="entry name" value="Sig_transdc_His_kin_sub3_dim/P"/>
</dbReference>
<keyword evidence="2" id="KW-1133">Transmembrane helix</keyword>
<proteinExistence type="predicted"/>
<dbReference type="Pfam" id="PF07495">
    <property type="entry name" value="Y_Y_Y"/>
    <property type="match status" value="1"/>
</dbReference>
<evidence type="ECO:0000256" key="2">
    <source>
        <dbReference type="SAM" id="Phobius"/>
    </source>
</evidence>
<dbReference type="Pfam" id="PF02518">
    <property type="entry name" value="HATPase_c"/>
    <property type="match status" value="1"/>
</dbReference>
<dbReference type="PANTHER" id="PTHR43547">
    <property type="entry name" value="TWO-COMPONENT HISTIDINE KINASE"/>
    <property type="match status" value="1"/>
</dbReference>
<dbReference type="PROSITE" id="PS50109">
    <property type="entry name" value="HIS_KIN"/>
    <property type="match status" value="1"/>
</dbReference>
<comment type="caution">
    <text evidence="4">The sequence shown here is derived from an EMBL/GenBank/DDBJ whole genome shotgun (WGS) entry which is preliminary data.</text>
</comment>
<keyword evidence="5" id="KW-1185">Reference proteome</keyword>
<feature type="domain" description="Histidine kinase" evidence="3">
    <location>
        <begin position="808"/>
        <end position="1006"/>
    </location>
</feature>
<dbReference type="Pfam" id="PF07494">
    <property type="entry name" value="Reg_prop"/>
    <property type="match status" value="1"/>
</dbReference>
<sequence length="1006" mass="113135">MIFRALLIVIFLLASRYSHGQSYIFNRLSIGEGLLSNHVLCVWQDKTGYLWIGTQSGLQRFDGLNFRTAMEGRVDQVLEDGSGKVWIRAGSRIGILNVHDFSVRYVAYEGSKEVYGPFKVWLRKDESGRVFLVHVGKNCQYYDKERGSFSRRNNPFSLPDSLPVIDVVPDPRLDRYWVLSRNDLGYWDKKTKRYYSRSPGESSDPILGSPLLPPAIARLHIDRKNRYWMVAGRPAGSSFFCFDGNKGKFSGDTLGMNGPDHDAPFEVYGFGSFEDSVTVAYGQNYLRARTGKSFADLRSPVSNPYGIHFNVVTSVLQDREGILWVATDNGLYYTSGTRNQYTHILFSQEKKRSVISSLLVGRQNKLWIGTWGRGAFVLSNEFNNVHVEPVAALNRLGDPAQRIMSLCEDAFGNIWAGCDLGYLARYNGGRETAVLFKPGMFESSEIRQIAADRAGRLWIGLQNGDVWTYDPALPLVEASFRKVFSFGGPVSRMVFLPGDRLWVAVSGKGILVIDAQNDRLLETIDIQKAATSDIAGLRDIMPVNDTLVLVAGEHLGAIHPKTYRANFENVHTGSLNGTIFALLKDQDQNVWLGGASGIYKFNPVTKALTKYSQQDGLLTIHNNSYVPERSAGLKSGRLAFGGNQHLVIFDPAEYKTARRPPDVTITGFQLNNRYLPVDSLLRSETILLPYTHNSFRIDFAAISFSDRERITYEYKMEGLDEAWVPLVKGGQVNYNFLPDGRYRFMVRAKNEQGDYSPAITHLNMRIRPPFWKTIWFFLLMAVFTGCVLFYFHRLRLQKLLHIEKVRNRLARDLHDDMGSTLSTINILSSIALQQKSLDAEKSKKYLDTINQSTHQMMEAMDDIVWSINPGNDSIGKMVARMKETAGSVLEPKQIDYRFETDPRVSELHLSMEARREIFLIFKEALNNIVKYAGCSLVVVGLSKKGTELMLTITDDGVGFTETQTASTVRGNGMKNMQNRAGNLKGRLTVVSEPGKGTAISLLMPIA</sequence>
<feature type="transmembrane region" description="Helical" evidence="2">
    <location>
        <begin position="770"/>
        <end position="791"/>
    </location>
</feature>
<dbReference type="Gene3D" id="2.130.10.10">
    <property type="entry name" value="YVTN repeat-like/Quinoprotein amine dehydrogenase"/>
    <property type="match status" value="3"/>
</dbReference>
<dbReference type="InterPro" id="IPR013783">
    <property type="entry name" value="Ig-like_fold"/>
</dbReference>
<dbReference type="Proteomes" id="UP001501508">
    <property type="component" value="Unassembled WGS sequence"/>
</dbReference>
<dbReference type="RefSeq" id="WP_345030860.1">
    <property type="nucleotide sequence ID" value="NZ_BAABEY010000029.1"/>
</dbReference>
<keyword evidence="2" id="KW-0812">Transmembrane</keyword>
<reference evidence="5" key="1">
    <citation type="journal article" date="2019" name="Int. J. Syst. Evol. Microbiol.">
        <title>The Global Catalogue of Microorganisms (GCM) 10K type strain sequencing project: providing services to taxonomists for standard genome sequencing and annotation.</title>
        <authorList>
            <consortium name="The Broad Institute Genomics Platform"/>
            <consortium name="The Broad Institute Genome Sequencing Center for Infectious Disease"/>
            <person name="Wu L."/>
            <person name="Ma J."/>
        </authorList>
    </citation>
    <scope>NUCLEOTIDE SEQUENCE [LARGE SCALE GENOMIC DNA]</scope>
    <source>
        <strain evidence="5">JCM 31920</strain>
    </source>
</reference>
<dbReference type="InterPro" id="IPR011110">
    <property type="entry name" value="Reg_prop"/>
</dbReference>
<dbReference type="PANTHER" id="PTHR43547:SF2">
    <property type="entry name" value="HYBRID SIGNAL TRANSDUCTION HISTIDINE KINASE C"/>
    <property type="match status" value="1"/>
</dbReference>
<dbReference type="InterPro" id="IPR036890">
    <property type="entry name" value="HATPase_C_sf"/>
</dbReference>
<keyword evidence="1" id="KW-0597">Phosphoprotein</keyword>
<dbReference type="SUPFAM" id="SSF63829">
    <property type="entry name" value="Calcium-dependent phosphotriesterase"/>
    <property type="match status" value="1"/>
</dbReference>
<dbReference type="EMBL" id="BAABEY010000029">
    <property type="protein sequence ID" value="GAA4443149.1"/>
    <property type="molecule type" value="Genomic_DNA"/>
</dbReference>
<dbReference type="Gene3D" id="2.60.40.10">
    <property type="entry name" value="Immunoglobulins"/>
    <property type="match status" value="1"/>
</dbReference>
<dbReference type="InterPro" id="IPR005467">
    <property type="entry name" value="His_kinase_dom"/>
</dbReference>
<gene>
    <name evidence="4" type="ORF">GCM10023091_31120</name>
</gene>
<dbReference type="InterPro" id="IPR011123">
    <property type="entry name" value="Y_Y_Y"/>
</dbReference>
<organism evidence="4 5">
    <name type="scientific">Ravibacter arvi</name>
    <dbReference type="NCBI Taxonomy" id="2051041"/>
    <lineage>
        <taxon>Bacteria</taxon>
        <taxon>Pseudomonadati</taxon>
        <taxon>Bacteroidota</taxon>
        <taxon>Cytophagia</taxon>
        <taxon>Cytophagales</taxon>
        <taxon>Spirosomataceae</taxon>
        <taxon>Ravibacter</taxon>
    </lineage>
</organism>
<evidence type="ECO:0000259" key="3">
    <source>
        <dbReference type="PROSITE" id="PS50109"/>
    </source>
</evidence>
<keyword evidence="2" id="KW-0472">Membrane</keyword>
<dbReference type="InterPro" id="IPR015943">
    <property type="entry name" value="WD40/YVTN_repeat-like_dom_sf"/>
</dbReference>
<evidence type="ECO:0000313" key="4">
    <source>
        <dbReference type="EMBL" id="GAA4443149.1"/>
    </source>
</evidence>
<accession>A0ABP8M257</accession>
<dbReference type="InterPro" id="IPR003594">
    <property type="entry name" value="HATPase_dom"/>
</dbReference>
<dbReference type="CDD" id="cd16917">
    <property type="entry name" value="HATPase_UhpB-NarQ-NarX-like"/>
    <property type="match status" value="1"/>
</dbReference>
<dbReference type="Gene3D" id="3.30.565.10">
    <property type="entry name" value="Histidine kinase-like ATPase, C-terminal domain"/>
    <property type="match status" value="1"/>
</dbReference>
<name>A0ABP8M257_9BACT</name>
<dbReference type="Pfam" id="PF07730">
    <property type="entry name" value="HisKA_3"/>
    <property type="match status" value="1"/>
</dbReference>
<dbReference type="Gene3D" id="1.20.5.1930">
    <property type="match status" value="1"/>
</dbReference>
<dbReference type="SUPFAM" id="SSF55874">
    <property type="entry name" value="ATPase domain of HSP90 chaperone/DNA topoisomerase II/histidine kinase"/>
    <property type="match status" value="1"/>
</dbReference>
<evidence type="ECO:0000256" key="1">
    <source>
        <dbReference type="ARBA" id="ARBA00022553"/>
    </source>
</evidence>
<evidence type="ECO:0000313" key="5">
    <source>
        <dbReference type="Proteomes" id="UP001501508"/>
    </source>
</evidence>
<protein>
    <recommendedName>
        <fullName evidence="3">Histidine kinase domain-containing protein</fullName>
    </recommendedName>
</protein>